<keyword evidence="9" id="KW-0812">Transmembrane</keyword>
<evidence type="ECO:0000313" key="12">
    <source>
        <dbReference type="Proteomes" id="UP000825935"/>
    </source>
</evidence>
<comment type="catalytic activity">
    <reaction evidence="1">
        <text>Hydrolysis of (1-&gt;3)-beta-D-glucosidic linkages in (1-&gt;3)-beta-D-glucans.</text>
        <dbReference type="EC" id="3.2.1.39"/>
    </reaction>
</comment>
<dbReference type="InterPro" id="IPR017853">
    <property type="entry name" value="GH"/>
</dbReference>
<feature type="transmembrane region" description="Helical" evidence="9">
    <location>
        <begin position="365"/>
        <end position="385"/>
    </location>
</feature>
<keyword evidence="5 8" id="KW-0378">Hydrolase</keyword>
<reference evidence="11" key="1">
    <citation type="submission" date="2021-08" db="EMBL/GenBank/DDBJ databases">
        <title>WGS assembly of Ceratopteris richardii.</title>
        <authorList>
            <person name="Marchant D.B."/>
            <person name="Chen G."/>
            <person name="Jenkins J."/>
            <person name="Shu S."/>
            <person name="Leebens-Mack J."/>
            <person name="Grimwood J."/>
            <person name="Schmutz J."/>
            <person name="Soltis P."/>
            <person name="Soltis D."/>
            <person name="Chen Z.-H."/>
        </authorList>
    </citation>
    <scope>NUCLEOTIDE SEQUENCE</scope>
    <source>
        <strain evidence="11">Whitten #5841</strain>
        <tissue evidence="11">Leaf</tissue>
    </source>
</reference>
<dbReference type="InterPro" id="IPR044965">
    <property type="entry name" value="Glyco_hydro_17_plant"/>
</dbReference>
<comment type="caution">
    <text evidence="11">The sequence shown here is derived from an EMBL/GenBank/DDBJ whole genome shotgun (WGS) entry which is preliminary data.</text>
</comment>
<dbReference type="OMA" id="ECITPIL"/>
<organism evidence="11 12">
    <name type="scientific">Ceratopteris richardii</name>
    <name type="common">Triangle waterfern</name>
    <dbReference type="NCBI Taxonomy" id="49495"/>
    <lineage>
        <taxon>Eukaryota</taxon>
        <taxon>Viridiplantae</taxon>
        <taxon>Streptophyta</taxon>
        <taxon>Embryophyta</taxon>
        <taxon>Tracheophyta</taxon>
        <taxon>Polypodiopsida</taxon>
        <taxon>Polypodiidae</taxon>
        <taxon>Polypodiales</taxon>
        <taxon>Pteridineae</taxon>
        <taxon>Pteridaceae</taxon>
        <taxon>Parkerioideae</taxon>
        <taxon>Ceratopteris</taxon>
    </lineage>
</organism>
<dbReference type="EC" id="3.2.1.39" evidence="3"/>
<dbReference type="GO" id="GO:0005975">
    <property type="term" value="P:carbohydrate metabolic process"/>
    <property type="evidence" value="ECO:0007669"/>
    <property type="project" value="InterPro"/>
</dbReference>
<comment type="similarity">
    <text evidence="2 7">Belongs to the glycosyl hydrolase 17 family.</text>
</comment>
<evidence type="ECO:0000256" key="3">
    <source>
        <dbReference type="ARBA" id="ARBA00012780"/>
    </source>
</evidence>
<dbReference type="PANTHER" id="PTHR32227">
    <property type="entry name" value="GLUCAN ENDO-1,3-BETA-GLUCOSIDASE BG1-RELATED-RELATED"/>
    <property type="match status" value="1"/>
</dbReference>
<evidence type="ECO:0000313" key="11">
    <source>
        <dbReference type="EMBL" id="KAH7403915.1"/>
    </source>
</evidence>
<evidence type="ECO:0000256" key="7">
    <source>
        <dbReference type="RuleBase" id="RU004335"/>
    </source>
</evidence>
<evidence type="ECO:0000256" key="4">
    <source>
        <dbReference type="ARBA" id="ARBA00022729"/>
    </source>
</evidence>
<keyword evidence="9" id="KW-0472">Membrane</keyword>
<evidence type="ECO:0000256" key="1">
    <source>
        <dbReference type="ARBA" id="ARBA00000382"/>
    </source>
</evidence>
<dbReference type="SUPFAM" id="SSF51445">
    <property type="entry name" value="(Trans)glycosidases"/>
    <property type="match status" value="1"/>
</dbReference>
<evidence type="ECO:0000256" key="6">
    <source>
        <dbReference type="ARBA" id="ARBA00023295"/>
    </source>
</evidence>
<keyword evidence="9" id="KW-1133">Transmembrane helix</keyword>
<name>A0A8T2T0H7_CERRI</name>
<dbReference type="FunFam" id="3.20.20.80:FF:000005">
    <property type="entry name" value="Glucan endo-1,3-beta-glucosidase 14"/>
    <property type="match status" value="1"/>
</dbReference>
<keyword evidence="12" id="KW-1185">Reference proteome</keyword>
<evidence type="ECO:0000256" key="10">
    <source>
        <dbReference type="SAM" id="SignalP"/>
    </source>
</evidence>
<dbReference type="GO" id="GO:0042973">
    <property type="term" value="F:glucan endo-1,3-beta-D-glucosidase activity"/>
    <property type="evidence" value="ECO:0007669"/>
    <property type="project" value="UniProtKB-EC"/>
</dbReference>
<dbReference type="EMBL" id="CM035420">
    <property type="protein sequence ID" value="KAH7403915.1"/>
    <property type="molecule type" value="Genomic_DNA"/>
</dbReference>
<accession>A0A8T2T0H7</accession>
<feature type="signal peptide" evidence="10">
    <location>
        <begin position="1"/>
        <end position="22"/>
    </location>
</feature>
<sequence>MDKKQAFLVLTLLSTFILLGQEENVMSSGVSELPTFGINYGMVANDLPTPADVVTLLQTIRVSKTRLYDADSSVLRTFTNTGISFIVGVRNEELHLLGNASNAFRWVKENVYAHLPDIHISAIVVGNEIFSTNDTALMRQVLPAMQNIHLALSLFNIDHDIIVSTAHSFSIITTSYPPSSGQFDPAIATVYMKPMLNFLSKIGAPFFINVYPFFPYKENPTLIPLEYALFQPNAGIQDAVTNLHYTNMFDAQLDAVYFAMAALGYHNITLLVSETGWPSAGDENEIGATIQNAKIYHENLIKHISSWHGTPYRPGSNIEVYLFALFNEDMKPGPLSERNYGLFKPDGTMVYEFKFFDQPNASASFVSLGLSTMLLSFILSVAYIMHFT</sequence>
<dbReference type="Pfam" id="PF00332">
    <property type="entry name" value="Glyco_hydro_17"/>
    <property type="match status" value="1"/>
</dbReference>
<dbReference type="Gene3D" id="3.20.20.80">
    <property type="entry name" value="Glycosidases"/>
    <property type="match status" value="1"/>
</dbReference>
<evidence type="ECO:0000256" key="2">
    <source>
        <dbReference type="ARBA" id="ARBA00008773"/>
    </source>
</evidence>
<dbReference type="Proteomes" id="UP000825935">
    <property type="component" value="Chromosome 15"/>
</dbReference>
<dbReference type="InterPro" id="IPR000490">
    <property type="entry name" value="Glyco_hydro_17"/>
</dbReference>
<feature type="chain" id="PRO_5035728988" description="glucan endo-1,3-beta-D-glucosidase" evidence="10">
    <location>
        <begin position="23"/>
        <end position="388"/>
    </location>
</feature>
<dbReference type="OrthoDB" id="77201at2759"/>
<proteinExistence type="inferred from homology"/>
<keyword evidence="4 10" id="KW-0732">Signal</keyword>
<evidence type="ECO:0000256" key="8">
    <source>
        <dbReference type="RuleBase" id="RU004336"/>
    </source>
</evidence>
<keyword evidence="6 8" id="KW-0326">Glycosidase</keyword>
<protein>
    <recommendedName>
        <fullName evidence="3">glucan endo-1,3-beta-D-glucosidase</fullName>
        <ecNumber evidence="3">3.2.1.39</ecNumber>
    </recommendedName>
</protein>
<gene>
    <name evidence="11" type="ORF">KP509_15G000100</name>
</gene>
<dbReference type="AlphaFoldDB" id="A0A8T2T0H7"/>
<dbReference type="PROSITE" id="PS00587">
    <property type="entry name" value="GLYCOSYL_HYDROL_F17"/>
    <property type="match status" value="1"/>
</dbReference>
<evidence type="ECO:0000256" key="9">
    <source>
        <dbReference type="SAM" id="Phobius"/>
    </source>
</evidence>
<evidence type="ECO:0000256" key="5">
    <source>
        <dbReference type="ARBA" id="ARBA00022801"/>
    </source>
</evidence>